<feature type="compositionally biased region" description="Basic and acidic residues" evidence="1">
    <location>
        <begin position="387"/>
        <end position="414"/>
    </location>
</feature>
<keyword evidence="4" id="KW-1185">Reference proteome</keyword>
<dbReference type="AlphaFoldDB" id="A0A9W9FQN8"/>
<dbReference type="PROSITE" id="PS51391">
    <property type="entry name" value="CID"/>
    <property type="match status" value="1"/>
</dbReference>
<dbReference type="InterPro" id="IPR008942">
    <property type="entry name" value="ENTH_VHS"/>
</dbReference>
<feature type="domain" description="CID" evidence="2">
    <location>
        <begin position="50"/>
        <end position="209"/>
    </location>
</feature>
<dbReference type="Pfam" id="PF04818">
    <property type="entry name" value="CID"/>
    <property type="match status" value="1"/>
</dbReference>
<dbReference type="Gene3D" id="1.25.40.90">
    <property type="match status" value="1"/>
</dbReference>
<dbReference type="OrthoDB" id="21470at2759"/>
<evidence type="ECO:0000313" key="4">
    <source>
        <dbReference type="Proteomes" id="UP001141434"/>
    </source>
</evidence>
<dbReference type="InterPro" id="IPR006569">
    <property type="entry name" value="CID_dom"/>
</dbReference>
<feature type="compositionally biased region" description="Basic and acidic residues" evidence="1">
    <location>
        <begin position="370"/>
        <end position="380"/>
    </location>
</feature>
<name>A0A9W9FQN8_9EURO</name>
<feature type="compositionally biased region" description="Pro residues" evidence="1">
    <location>
        <begin position="477"/>
        <end position="508"/>
    </location>
</feature>
<evidence type="ECO:0000313" key="3">
    <source>
        <dbReference type="EMBL" id="KAJ5104661.1"/>
    </source>
</evidence>
<dbReference type="RefSeq" id="XP_056513657.1">
    <property type="nucleotide sequence ID" value="XM_056652590.1"/>
</dbReference>
<dbReference type="GeneID" id="81391758"/>
<dbReference type="PANTHER" id="PTHR12323:SF0">
    <property type="entry name" value="CALCIUM HOMEOSTASIS ENDOPLASMIC RETICULUM PROTEIN"/>
    <property type="match status" value="1"/>
</dbReference>
<protein>
    <recommendedName>
        <fullName evidence="2">CID domain-containing protein</fullName>
    </recommendedName>
</protein>
<dbReference type="Proteomes" id="UP001141434">
    <property type="component" value="Unassembled WGS sequence"/>
</dbReference>
<feature type="compositionally biased region" description="Low complexity" evidence="1">
    <location>
        <begin position="461"/>
        <end position="476"/>
    </location>
</feature>
<proteinExistence type="predicted"/>
<organism evidence="3 4">
    <name type="scientific">Penicillium alfredii</name>
    <dbReference type="NCBI Taxonomy" id="1506179"/>
    <lineage>
        <taxon>Eukaryota</taxon>
        <taxon>Fungi</taxon>
        <taxon>Dikarya</taxon>
        <taxon>Ascomycota</taxon>
        <taxon>Pezizomycotina</taxon>
        <taxon>Eurotiomycetes</taxon>
        <taxon>Eurotiomycetidae</taxon>
        <taxon>Eurotiales</taxon>
        <taxon>Aspergillaceae</taxon>
        <taxon>Penicillium</taxon>
    </lineage>
</organism>
<feature type="compositionally biased region" description="Pro residues" evidence="1">
    <location>
        <begin position="552"/>
        <end position="561"/>
    </location>
</feature>
<accession>A0A9W9FQN8</accession>
<dbReference type="PANTHER" id="PTHR12323">
    <property type="entry name" value="SR-RELATED CTD ASSOCIATED FACTOR 6"/>
    <property type="match status" value="1"/>
</dbReference>
<dbReference type="EMBL" id="JAPMSZ010000004">
    <property type="protein sequence ID" value="KAJ5104661.1"/>
    <property type="molecule type" value="Genomic_DNA"/>
</dbReference>
<dbReference type="GO" id="GO:0048471">
    <property type="term" value="C:perinuclear region of cytoplasm"/>
    <property type="evidence" value="ECO:0007669"/>
    <property type="project" value="TreeGrafter"/>
</dbReference>
<dbReference type="GO" id="GO:0006874">
    <property type="term" value="P:intracellular calcium ion homeostasis"/>
    <property type="evidence" value="ECO:0007669"/>
    <property type="project" value="TreeGrafter"/>
</dbReference>
<evidence type="ECO:0000256" key="1">
    <source>
        <dbReference type="SAM" id="MobiDB-lite"/>
    </source>
</evidence>
<feature type="compositionally biased region" description="Basic residues" evidence="1">
    <location>
        <begin position="416"/>
        <end position="425"/>
    </location>
</feature>
<feature type="compositionally biased region" description="Pro residues" evidence="1">
    <location>
        <begin position="439"/>
        <end position="460"/>
    </location>
</feature>
<gene>
    <name evidence="3" type="ORF">NUU61_002008</name>
</gene>
<feature type="region of interest" description="Disordered" evidence="1">
    <location>
        <begin position="354"/>
        <end position="561"/>
    </location>
</feature>
<dbReference type="SMART" id="SM00582">
    <property type="entry name" value="RPR"/>
    <property type="match status" value="1"/>
</dbReference>
<comment type="caution">
    <text evidence="3">The sequence shown here is derived from an EMBL/GenBank/DDBJ whole genome shotgun (WGS) entry which is preliminary data.</text>
</comment>
<reference evidence="3" key="2">
    <citation type="journal article" date="2023" name="IMA Fungus">
        <title>Comparative genomic study of the Penicillium genus elucidates a diverse pangenome and 15 lateral gene transfer events.</title>
        <authorList>
            <person name="Petersen C."/>
            <person name="Sorensen T."/>
            <person name="Nielsen M.R."/>
            <person name="Sondergaard T.E."/>
            <person name="Sorensen J.L."/>
            <person name="Fitzpatrick D.A."/>
            <person name="Frisvad J.C."/>
            <person name="Nielsen K.L."/>
        </authorList>
    </citation>
    <scope>NUCLEOTIDE SEQUENCE</scope>
    <source>
        <strain evidence="3">IBT 34128</strain>
    </source>
</reference>
<reference evidence="3" key="1">
    <citation type="submission" date="2022-11" db="EMBL/GenBank/DDBJ databases">
        <authorList>
            <person name="Petersen C."/>
        </authorList>
    </citation>
    <scope>NUCLEOTIDE SEQUENCE</scope>
    <source>
        <strain evidence="3">IBT 34128</strain>
    </source>
</reference>
<sequence length="561" mass="62201">MESRAIALAIAAIRDPRPVKTTTFPMASHQIAIAKASFCACLLRPDPTSVPREEISTFHSLLDRALSHCSPANLQTCKLWLLRYVAFSSNRVGGWAKYLVVLAGSFEPSQESARPRPSAKRRQLHILYLLNDLLHHSKYHLDSTATFSTTSGSLQPYLVDLLGHAAAYDRQKHPRHHRRLDDLLDIWSEHGYFSSDFIDKLREVVKNAAILGTAPPSSTDAEVGQADAAKKLPGKEVPFIMPPSHGDPSTPYYDLPAANLVPHIIPNSTIPLRPDTIKPLQFLRGPADASLVHALKDFLKDVDRIYGADDLIKGDGHTDIDELGQTINRDEITGDILDGETYYGWSRAFCQQMRKRKPYDSRGRSRSGSRTRDGPRRRYSDSSMSQDSRRSESRPPSRDQSRRHGARPHYDASSRSRSRSPRRSRTHESSYSPRESSPPRFPPTHHQPPPPNVSYPPHQPYPYGAPYGQPPMQSNPGFPPPPPPNYHGACPPYPPSQMPGMPFPPPGPEMSHSAFPPYQASSMSMGAGQHMPPGQFYFPPPYSGGQHGGWGGPPPGGSSQR</sequence>
<evidence type="ECO:0000259" key="2">
    <source>
        <dbReference type="PROSITE" id="PS51391"/>
    </source>
</evidence>